<dbReference type="Gene3D" id="1.10.20.10">
    <property type="entry name" value="Histone, subunit A"/>
    <property type="match status" value="1"/>
</dbReference>
<reference evidence="10 11" key="1">
    <citation type="journal article" date="2018" name="Sci. Rep.">
        <title>Comparative genomics provides insights into the lifestyle and reveals functional heterogeneity of dark septate endophytic fungi.</title>
        <authorList>
            <person name="Knapp D.G."/>
            <person name="Nemeth J.B."/>
            <person name="Barry K."/>
            <person name="Hainaut M."/>
            <person name="Henrissat B."/>
            <person name="Johnson J."/>
            <person name="Kuo A."/>
            <person name="Lim J.H.P."/>
            <person name="Lipzen A."/>
            <person name="Nolan M."/>
            <person name="Ohm R.A."/>
            <person name="Tamas L."/>
            <person name="Grigoriev I.V."/>
            <person name="Spatafora J.W."/>
            <person name="Nagy L.G."/>
            <person name="Kovacs G.M."/>
        </authorList>
    </citation>
    <scope>NUCLEOTIDE SEQUENCE [LARGE SCALE GENOMIC DNA]</scope>
    <source>
        <strain evidence="10 11">DSE2036</strain>
    </source>
</reference>
<name>A0A2V1DC46_9PLEO</name>
<dbReference type="GO" id="GO:0030527">
    <property type="term" value="F:structural constituent of chromatin"/>
    <property type="evidence" value="ECO:0007669"/>
    <property type="project" value="InterPro"/>
</dbReference>
<keyword evidence="4 8" id="KW-0158">Chromosome</keyword>
<dbReference type="GO" id="GO:0046982">
    <property type="term" value="F:protein heterodimerization activity"/>
    <property type="evidence" value="ECO:0007669"/>
    <property type="project" value="InterPro"/>
</dbReference>
<dbReference type="AlphaFoldDB" id="A0A2V1DC46"/>
<keyword evidence="5 8" id="KW-0238">DNA-binding</keyword>
<proteinExistence type="inferred from homology"/>
<keyword evidence="11" id="KW-1185">Reference proteome</keyword>
<sequence length="162" mass="17629">MPPSTGEQPRQFTGTPRFNALSSGSVASSSRSYRSSATIAGNTSVSRATQLGIGLGGKGKGLGKTGLKRHKKVQRDTIMGITPGDIRRLARRGGIKRISATVYNDVRVILKERLKLILGNIIPLVEHSNRKTISVTDVVFTLNRLGKPIYGFQDNFDGRHRT</sequence>
<evidence type="ECO:0000256" key="3">
    <source>
        <dbReference type="ARBA" id="ARBA00006564"/>
    </source>
</evidence>
<dbReference type="PRINTS" id="PR00623">
    <property type="entry name" value="HISTONEH4"/>
</dbReference>
<dbReference type="CDD" id="cd22912">
    <property type="entry name" value="HFD_H4"/>
    <property type="match status" value="1"/>
</dbReference>
<comment type="subunit">
    <text evidence="8">The nucleosome is a histone octamer containing two molecules each of H2A, H2B, H3 and H4 assembled in one H3-H4 heterotetramer and two H2A-H2B heterodimers. The octamer wraps approximately 147 bp of DNA.</text>
</comment>
<evidence type="ECO:0000256" key="4">
    <source>
        <dbReference type="ARBA" id="ARBA00022454"/>
    </source>
</evidence>
<evidence type="ECO:0000256" key="7">
    <source>
        <dbReference type="ARBA" id="ARBA00023269"/>
    </source>
</evidence>
<dbReference type="GO" id="GO:0003677">
    <property type="term" value="F:DNA binding"/>
    <property type="evidence" value="ECO:0007669"/>
    <property type="project" value="UniProtKB-KW"/>
</dbReference>
<dbReference type="InterPro" id="IPR001951">
    <property type="entry name" value="Histone_H4"/>
</dbReference>
<dbReference type="EMBL" id="KZ805487">
    <property type="protein sequence ID" value="PVH95672.1"/>
    <property type="molecule type" value="Genomic_DNA"/>
</dbReference>
<dbReference type="OrthoDB" id="3919494at2759"/>
<accession>A0A2V1DC46</accession>
<evidence type="ECO:0000256" key="6">
    <source>
        <dbReference type="ARBA" id="ARBA00023242"/>
    </source>
</evidence>
<evidence type="ECO:0000256" key="8">
    <source>
        <dbReference type="RuleBase" id="RU000528"/>
    </source>
</evidence>
<dbReference type="Proteomes" id="UP000244855">
    <property type="component" value="Unassembled WGS sequence"/>
</dbReference>
<dbReference type="InterPro" id="IPR009072">
    <property type="entry name" value="Histone-fold"/>
</dbReference>
<evidence type="ECO:0000256" key="1">
    <source>
        <dbReference type="ARBA" id="ARBA00004123"/>
    </source>
</evidence>
<feature type="region of interest" description="Disordered" evidence="9">
    <location>
        <begin position="1"/>
        <end position="26"/>
    </location>
</feature>
<dbReference type="SUPFAM" id="SSF47113">
    <property type="entry name" value="Histone-fold"/>
    <property type="match status" value="1"/>
</dbReference>
<evidence type="ECO:0000256" key="5">
    <source>
        <dbReference type="ARBA" id="ARBA00023125"/>
    </source>
</evidence>
<dbReference type="STRING" id="97972.A0A2V1DC46"/>
<dbReference type="GO" id="GO:0005634">
    <property type="term" value="C:nucleus"/>
    <property type="evidence" value="ECO:0007669"/>
    <property type="project" value="UniProtKB-SubCell"/>
</dbReference>
<gene>
    <name evidence="10" type="ORF">DM02DRAFT_141303</name>
</gene>
<dbReference type="GO" id="GO:0000786">
    <property type="term" value="C:nucleosome"/>
    <property type="evidence" value="ECO:0007669"/>
    <property type="project" value="UniProtKB-KW"/>
</dbReference>
<evidence type="ECO:0000256" key="9">
    <source>
        <dbReference type="SAM" id="MobiDB-lite"/>
    </source>
</evidence>
<organism evidence="10 11">
    <name type="scientific">Periconia macrospinosa</name>
    <dbReference type="NCBI Taxonomy" id="97972"/>
    <lineage>
        <taxon>Eukaryota</taxon>
        <taxon>Fungi</taxon>
        <taxon>Dikarya</taxon>
        <taxon>Ascomycota</taxon>
        <taxon>Pezizomycotina</taxon>
        <taxon>Dothideomycetes</taxon>
        <taxon>Pleosporomycetidae</taxon>
        <taxon>Pleosporales</taxon>
        <taxon>Massarineae</taxon>
        <taxon>Periconiaceae</taxon>
        <taxon>Periconia</taxon>
    </lineage>
</organism>
<feature type="compositionally biased region" description="Polar residues" evidence="9">
    <location>
        <begin position="1"/>
        <end position="16"/>
    </location>
</feature>
<evidence type="ECO:0000313" key="11">
    <source>
        <dbReference type="Proteomes" id="UP000244855"/>
    </source>
</evidence>
<evidence type="ECO:0000256" key="2">
    <source>
        <dbReference type="ARBA" id="ARBA00004286"/>
    </source>
</evidence>
<comment type="subcellular location">
    <subcellularLocation>
        <location evidence="2">Chromosome</location>
    </subcellularLocation>
    <subcellularLocation>
        <location evidence="1">Nucleus</location>
    </subcellularLocation>
</comment>
<keyword evidence="6 8" id="KW-0539">Nucleus</keyword>
<dbReference type="SMART" id="SM00417">
    <property type="entry name" value="H4"/>
    <property type="match status" value="1"/>
</dbReference>
<protein>
    <recommendedName>
        <fullName evidence="8">Histone H4</fullName>
    </recommendedName>
</protein>
<keyword evidence="7 8" id="KW-0544">Nucleosome core</keyword>
<evidence type="ECO:0000313" key="10">
    <source>
        <dbReference type="EMBL" id="PVH95672.1"/>
    </source>
</evidence>
<comment type="function">
    <text evidence="8">Core component of nucleosome. Nucleosomes wrap and compact DNA into chromatin, limiting DNA accessibility to the cellular machineries which require DNA as a template. Histones thereby play a central role in transcription regulation, DNA repair, DNA replication and chromosomal stability. DNA accessibility is regulated via a complex set of post-translational modifications of histones, also called histone code, and nucleosome remodeling.</text>
</comment>
<comment type="similarity">
    <text evidence="3 8">Belongs to the histone H4 family.</text>
</comment>
<dbReference type="PANTHER" id="PTHR10484">
    <property type="entry name" value="HISTONE H4"/>
    <property type="match status" value="1"/>
</dbReference>